<gene>
    <name evidence="2" type="ORF">SERLA73DRAFT_184779</name>
</gene>
<evidence type="ECO:0000313" key="3">
    <source>
        <dbReference type="Proteomes" id="UP000008063"/>
    </source>
</evidence>
<reference evidence="3" key="1">
    <citation type="journal article" date="2011" name="Science">
        <title>The plant cell wall-decomposing machinery underlies the functional diversity of forest fungi.</title>
        <authorList>
            <person name="Eastwood D.C."/>
            <person name="Floudas D."/>
            <person name="Binder M."/>
            <person name="Majcherczyk A."/>
            <person name="Schneider P."/>
            <person name="Aerts A."/>
            <person name="Asiegbu F.O."/>
            <person name="Baker S.E."/>
            <person name="Barry K."/>
            <person name="Bendiksby M."/>
            <person name="Blumentritt M."/>
            <person name="Coutinho P.M."/>
            <person name="Cullen D."/>
            <person name="de Vries R.P."/>
            <person name="Gathman A."/>
            <person name="Goodell B."/>
            <person name="Henrissat B."/>
            <person name="Ihrmark K."/>
            <person name="Kauserud H."/>
            <person name="Kohler A."/>
            <person name="LaButti K."/>
            <person name="Lapidus A."/>
            <person name="Lavin J.L."/>
            <person name="Lee Y.-H."/>
            <person name="Lindquist E."/>
            <person name="Lilly W."/>
            <person name="Lucas S."/>
            <person name="Morin E."/>
            <person name="Murat C."/>
            <person name="Oguiza J.A."/>
            <person name="Park J."/>
            <person name="Pisabarro A.G."/>
            <person name="Riley R."/>
            <person name="Rosling A."/>
            <person name="Salamov A."/>
            <person name="Schmidt O."/>
            <person name="Schmutz J."/>
            <person name="Skrede I."/>
            <person name="Stenlid J."/>
            <person name="Wiebenga A."/>
            <person name="Xie X."/>
            <person name="Kuees U."/>
            <person name="Hibbett D.S."/>
            <person name="Hoffmeister D."/>
            <person name="Hoegberg N."/>
            <person name="Martin F."/>
            <person name="Grigoriev I.V."/>
            <person name="Watkinson S.C."/>
        </authorList>
    </citation>
    <scope>NUCLEOTIDE SEQUENCE [LARGE SCALE GENOMIC DNA]</scope>
    <source>
        <strain evidence="3">strain S7.3</strain>
    </source>
</reference>
<feature type="compositionally biased region" description="Polar residues" evidence="1">
    <location>
        <begin position="27"/>
        <end position="41"/>
    </location>
</feature>
<accession>F8Q538</accession>
<feature type="compositionally biased region" description="Basic and acidic residues" evidence="1">
    <location>
        <begin position="109"/>
        <end position="121"/>
    </location>
</feature>
<feature type="region of interest" description="Disordered" evidence="1">
    <location>
        <begin position="68"/>
        <end position="154"/>
    </location>
</feature>
<feature type="region of interest" description="Disordered" evidence="1">
    <location>
        <begin position="1"/>
        <end position="41"/>
    </location>
</feature>
<dbReference type="EMBL" id="GL945483">
    <property type="protein sequence ID" value="EGN96665.1"/>
    <property type="molecule type" value="Genomic_DNA"/>
</dbReference>
<dbReference type="AlphaFoldDB" id="F8Q538"/>
<sequence>MRRQQRFSIGSWHGSSGRSNPVYLSGQHPSQHQGMGLPSSSSHVAMNRLPPDSTLLTPLPGYEPPAMIPGAMHGQPELDVYGGGGYDSVYEEDGRPGSGHSNVSGYTDGRMRRNVYGEDMRPNSSHSRNTHKDSIDGRRYTSTTSSSWSLAQNSPDLGQQYLTYWALRSS</sequence>
<organism evidence="3">
    <name type="scientific">Serpula lacrymans var. lacrymans (strain S7.3)</name>
    <name type="common">Dry rot fungus</name>
    <dbReference type="NCBI Taxonomy" id="936435"/>
    <lineage>
        <taxon>Eukaryota</taxon>
        <taxon>Fungi</taxon>
        <taxon>Dikarya</taxon>
        <taxon>Basidiomycota</taxon>
        <taxon>Agaricomycotina</taxon>
        <taxon>Agaricomycetes</taxon>
        <taxon>Agaricomycetidae</taxon>
        <taxon>Boletales</taxon>
        <taxon>Coniophorineae</taxon>
        <taxon>Serpulaceae</taxon>
        <taxon>Serpula</taxon>
    </lineage>
</organism>
<evidence type="ECO:0000313" key="2">
    <source>
        <dbReference type="EMBL" id="EGN96665.1"/>
    </source>
</evidence>
<proteinExistence type="predicted"/>
<name>F8Q538_SERL3</name>
<keyword evidence="3" id="KW-1185">Reference proteome</keyword>
<dbReference type="Proteomes" id="UP000008063">
    <property type="component" value="Unassembled WGS sequence"/>
</dbReference>
<feature type="compositionally biased region" description="Basic and acidic residues" evidence="1">
    <location>
        <begin position="130"/>
        <end position="139"/>
    </location>
</feature>
<dbReference type="STRING" id="936435.F8Q538"/>
<dbReference type="InParanoid" id="F8Q538"/>
<protein>
    <submittedName>
        <fullName evidence="2">Uncharacterized protein</fullName>
    </submittedName>
</protein>
<dbReference type="HOGENOM" id="CLU_1732585_0_0_1"/>
<evidence type="ECO:0000256" key="1">
    <source>
        <dbReference type="SAM" id="MobiDB-lite"/>
    </source>
</evidence>